<reference evidence="1 2" key="1">
    <citation type="submission" date="2015-05" db="EMBL/GenBank/DDBJ databases">
        <authorList>
            <person name="Dickey A."/>
            <person name="Clawson M."/>
            <person name="Bono J."/>
            <person name="Loy J.D."/>
        </authorList>
    </citation>
    <scope>NUCLEOTIDE SEQUENCE [LARGE SCALE GENOMIC DNA]</scope>
    <source>
        <strain evidence="1 2">22581</strain>
    </source>
</reference>
<accession>A0AAC8PY24</accession>
<name>A0AAC8PY24_9GAMM</name>
<dbReference type="AlphaFoldDB" id="A0AAC8PY24"/>
<evidence type="ECO:0000313" key="2">
    <source>
        <dbReference type="Proteomes" id="UP000077465"/>
    </source>
</evidence>
<organism evidence="1 2">
    <name type="scientific">Moraxella bovoculi</name>
    <dbReference type="NCBI Taxonomy" id="386891"/>
    <lineage>
        <taxon>Bacteria</taxon>
        <taxon>Pseudomonadati</taxon>
        <taxon>Pseudomonadota</taxon>
        <taxon>Gammaproteobacteria</taxon>
        <taxon>Moraxellales</taxon>
        <taxon>Moraxellaceae</taxon>
        <taxon>Moraxella</taxon>
    </lineage>
</organism>
<dbReference type="Proteomes" id="UP000077465">
    <property type="component" value="Chromosome"/>
</dbReference>
<proteinExistence type="predicted"/>
<gene>
    <name evidence="1" type="ORF">AAX06_06465</name>
</gene>
<evidence type="ECO:0000313" key="1">
    <source>
        <dbReference type="EMBL" id="AKG07859.1"/>
    </source>
</evidence>
<dbReference type="EMBL" id="CP011376">
    <property type="protein sequence ID" value="AKG07859.1"/>
    <property type="molecule type" value="Genomic_DNA"/>
</dbReference>
<sequence length="60" mass="7300">MVYYLRFYKKYQADFLNISQIVKHYYNRMITIYKYEFINKKAGFDVLPNPAIAIIIIITQ</sequence>
<protein>
    <submittedName>
        <fullName evidence="1">Uncharacterized protein</fullName>
    </submittedName>
</protein>